<evidence type="ECO:0000313" key="1">
    <source>
        <dbReference type="EMBL" id="MFD2663462.1"/>
    </source>
</evidence>
<comment type="caution">
    <text evidence="1">The sequence shown here is derived from an EMBL/GenBank/DDBJ whole genome shotgun (WGS) entry which is preliminary data.</text>
</comment>
<dbReference type="PANTHER" id="PTHR30087:SF1">
    <property type="entry name" value="HYPOTHETICAL CYTOSOLIC PROTEIN"/>
    <property type="match status" value="1"/>
</dbReference>
<reference evidence="2" key="1">
    <citation type="journal article" date="2019" name="Int. J. Syst. Evol. Microbiol.">
        <title>The Global Catalogue of Microorganisms (GCM) 10K type strain sequencing project: providing services to taxonomists for standard genome sequencing and annotation.</title>
        <authorList>
            <consortium name="The Broad Institute Genomics Platform"/>
            <consortium name="The Broad Institute Genome Sequencing Center for Infectious Disease"/>
            <person name="Wu L."/>
            <person name="Ma J."/>
        </authorList>
    </citation>
    <scope>NUCLEOTIDE SEQUENCE [LARGE SCALE GENOMIC DNA]</scope>
    <source>
        <strain evidence="2">TISTR 1827</strain>
    </source>
</reference>
<evidence type="ECO:0000313" key="2">
    <source>
        <dbReference type="Proteomes" id="UP001597493"/>
    </source>
</evidence>
<dbReference type="RefSeq" id="WP_379279536.1">
    <property type="nucleotide sequence ID" value="NZ_JBHUGT010000055.1"/>
</dbReference>
<dbReference type="EMBL" id="JBHUMY010000043">
    <property type="protein sequence ID" value="MFD2663462.1"/>
    <property type="molecule type" value="Genomic_DNA"/>
</dbReference>
<dbReference type="Proteomes" id="UP001597493">
    <property type="component" value="Unassembled WGS sequence"/>
</dbReference>
<dbReference type="PANTHER" id="PTHR30087">
    <property type="entry name" value="INNER MEMBRANE PROTEIN"/>
    <property type="match status" value="1"/>
</dbReference>
<proteinExistence type="predicted"/>
<protein>
    <submittedName>
        <fullName evidence="1">DUF523 domain-containing protein</fullName>
    </submittedName>
</protein>
<sequence>MIIVSSCLAGFEVRYNGSHRLDRTVRKLLEEGKAAAVCPELMGGLPTPREAAEIVGGGGEDVLDGTAKVMDRLGNDVTELYVKGAYEALETARRLNATLIVLKEDSPSCGSASVYDGTFSGRKVDGGGVTTALLRRNGFKVISERELPAHLAELA</sequence>
<dbReference type="InterPro" id="IPR007553">
    <property type="entry name" value="2-thiour_desulf"/>
</dbReference>
<name>A0ABW5R468_9BACL</name>
<gene>
    <name evidence="1" type="ORF">ACFSW5_24800</name>
</gene>
<dbReference type="Pfam" id="PF04463">
    <property type="entry name" value="2-thiour_desulf"/>
    <property type="match status" value="1"/>
</dbReference>
<organism evidence="1 2">
    <name type="scientific">Paenibacillus thailandensis</name>
    <dbReference type="NCBI Taxonomy" id="393250"/>
    <lineage>
        <taxon>Bacteria</taxon>
        <taxon>Bacillati</taxon>
        <taxon>Bacillota</taxon>
        <taxon>Bacilli</taxon>
        <taxon>Bacillales</taxon>
        <taxon>Paenibacillaceae</taxon>
        <taxon>Paenibacillus</taxon>
    </lineage>
</organism>
<accession>A0ABW5R468</accession>
<keyword evidence="2" id="KW-1185">Reference proteome</keyword>